<dbReference type="EMBL" id="JBBNAE010000007">
    <property type="protein sequence ID" value="KAK9109195.1"/>
    <property type="molecule type" value="Genomic_DNA"/>
</dbReference>
<dbReference type="InterPro" id="IPR001810">
    <property type="entry name" value="F-box_dom"/>
</dbReference>
<dbReference type="SUPFAM" id="SSF81383">
    <property type="entry name" value="F-box domain"/>
    <property type="match status" value="1"/>
</dbReference>
<proteinExistence type="predicted"/>
<gene>
    <name evidence="3" type="ORF">Sjap_017255</name>
</gene>
<evidence type="ECO:0000259" key="2">
    <source>
        <dbReference type="Pfam" id="PF00646"/>
    </source>
</evidence>
<feature type="domain" description="F-box" evidence="2">
    <location>
        <begin position="32"/>
        <end position="66"/>
    </location>
</feature>
<protein>
    <recommendedName>
        <fullName evidence="2">F-box domain-containing protein</fullName>
    </recommendedName>
</protein>
<dbReference type="Gene3D" id="1.20.1280.50">
    <property type="match status" value="1"/>
</dbReference>
<dbReference type="Pfam" id="PF00646">
    <property type="entry name" value="F-box"/>
    <property type="match status" value="1"/>
</dbReference>
<organism evidence="3 4">
    <name type="scientific">Stephania japonica</name>
    <dbReference type="NCBI Taxonomy" id="461633"/>
    <lineage>
        <taxon>Eukaryota</taxon>
        <taxon>Viridiplantae</taxon>
        <taxon>Streptophyta</taxon>
        <taxon>Embryophyta</taxon>
        <taxon>Tracheophyta</taxon>
        <taxon>Spermatophyta</taxon>
        <taxon>Magnoliopsida</taxon>
        <taxon>Ranunculales</taxon>
        <taxon>Menispermaceae</taxon>
        <taxon>Menispermoideae</taxon>
        <taxon>Cissampelideae</taxon>
        <taxon>Stephania</taxon>
    </lineage>
</organism>
<reference evidence="3 4" key="1">
    <citation type="submission" date="2024-01" db="EMBL/GenBank/DDBJ databases">
        <title>Genome assemblies of Stephania.</title>
        <authorList>
            <person name="Yang L."/>
        </authorList>
    </citation>
    <scope>NUCLEOTIDE SEQUENCE [LARGE SCALE GENOMIC DNA]</scope>
    <source>
        <strain evidence="3">QJT</strain>
        <tissue evidence="3">Leaf</tissue>
    </source>
</reference>
<dbReference type="Proteomes" id="UP001417504">
    <property type="component" value="Unassembled WGS sequence"/>
</dbReference>
<keyword evidence="4" id="KW-1185">Reference proteome</keyword>
<evidence type="ECO:0000313" key="3">
    <source>
        <dbReference type="EMBL" id="KAK9109195.1"/>
    </source>
</evidence>
<accession>A0AAP0NK54</accession>
<dbReference type="InterPro" id="IPR036047">
    <property type="entry name" value="F-box-like_dom_sf"/>
</dbReference>
<evidence type="ECO:0000313" key="4">
    <source>
        <dbReference type="Proteomes" id="UP001417504"/>
    </source>
</evidence>
<dbReference type="AlphaFoldDB" id="A0AAP0NK54"/>
<name>A0AAP0NK54_9MAGN</name>
<comment type="caution">
    <text evidence="3">The sequence shown here is derived from an EMBL/GenBank/DDBJ whole genome shotgun (WGS) entry which is preliminary data.</text>
</comment>
<feature type="compositionally biased region" description="Polar residues" evidence="1">
    <location>
        <begin position="83"/>
        <end position="95"/>
    </location>
</feature>
<feature type="region of interest" description="Disordered" evidence="1">
    <location>
        <begin position="72"/>
        <end position="102"/>
    </location>
</feature>
<evidence type="ECO:0000256" key="1">
    <source>
        <dbReference type="SAM" id="MobiDB-lite"/>
    </source>
</evidence>
<sequence>MLGVHKPNKAKKEKKKKRKTVVPTIVVDEEIILQEILPHLRTKSLCRFKSVCKNWLNLITNDHVFFTNHSRKFTPPPPPLPPSSHTKLQLFSISSDGPDPHS</sequence>